<evidence type="ECO:0000256" key="1">
    <source>
        <dbReference type="SAM" id="MobiDB-lite"/>
    </source>
</evidence>
<gene>
    <name evidence="2" type="ORF">QG37_04648</name>
</gene>
<sequence>MMGRFVGFAAAEPAGSGPLKSAPHRRRTSQARGDHQQKEAREAN</sequence>
<dbReference type="Proteomes" id="UP000037122">
    <property type="component" value="Unassembled WGS sequence"/>
</dbReference>
<name>A0A0L0NX08_CANAR</name>
<organism evidence="2 3">
    <name type="scientific">Candidozyma auris</name>
    <name type="common">Yeast</name>
    <name type="synonym">Candida auris</name>
    <dbReference type="NCBI Taxonomy" id="498019"/>
    <lineage>
        <taxon>Eukaryota</taxon>
        <taxon>Fungi</taxon>
        <taxon>Dikarya</taxon>
        <taxon>Ascomycota</taxon>
        <taxon>Saccharomycotina</taxon>
        <taxon>Pichiomycetes</taxon>
        <taxon>Metschnikowiaceae</taxon>
        <taxon>Candidozyma</taxon>
    </lineage>
</organism>
<feature type="region of interest" description="Disordered" evidence="1">
    <location>
        <begin position="1"/>
        <end position="44"/>
    </location>
</feature>
<feature type="compositionally biased region" description="Basic and acidic residues" evidence="1">
    <location>
        <begin position="32"/>
        <end position="44"/>
    </location>
</feature>
<protein>
    <submittedName>
        <fullName evidence="2">Uncharacterized protein</fullName>
    </submittedName>
</protein>
<proteinExistence type="predicted"/>
<evidence type="ECO:0000313" key="3">
    <source>
        <dbReference type="Proteomes" id="UP000037122"/>
    </source>
</evidence>
<dbReference type="AlphaFoldDB" id="A0A0L0NX08"/>
<dbReference type="VEuPathDB" id="FungiDB:QG37_04648"/>
<dbReference type="EMBL" id="LGST01000031">
    <property type="protein sequence ID" value="KND98741.1"/>
    <property type="molecule type" value="Genomic_DNA"/>
</dbReference>
<accession>A0A0L0NX08</accession>
<reference evidence="3" key="1">
    <citation type="journal article" date="2015" name="BMC Genomics">
        <title>Draft genome of a commonly misdiagnosed multidrug resistant pathogen Candida auris.</title>
        <authorList>
            <person name="Chatterjee S."/>
            <person name="Alampalli S.V."/>
            <person name="Nageshan R.K."/>
            <person name="Chettiar S.T."/>
            <person name="Joshi S."/>
            <person name="Tatu U.S."/>
        </authorList>
    </citation>
    <scope>NUCLEOTIDE SEQUENCE [LARGE SCALE GENOMIC DNA]</scope>
    <source>
        <strain evidence="3">6684</strain>
    </source>
</reference>
<comment type="caution">
    <text evidence="2">The sequence shown here is derived from an EMBL/GenBank/DDBJ whole genome shotgun (WGS) entry which is preliminary data.</text>
</comment>
<evidence type="ECO:0000313" key="2">
    <source>
        <dbReference type="EMBL" id="KND98741.1"/>
    </source>
</evidence>